<evidence type="ECO:0000259" key="10">
    <source>
        <dbReference type="SMART" id="SM00856"/>
    </source>
</evidence>
<evidence type="ECO:0000256" key="2">
    <source>
        <dbReference type="ARBA" id="ARBA00006027"/>
    </source>
</evidence>
<evidence type="ECO:0000256" key="1">
    <source>
        <dbReference type="ARBA" id="ARBA00005184"/>
    </source>
</evidence>
<evidence type="ECO:0000256" key="6">
    <source>
        <dbReference type="ARBA" id="ARBA00023316"/>
    </source>
</evidence>
<evidence type="ECO:0000256" key="8">
    <source>
        <dbReference type="SAM" id="MobiDB-lite"/>
    </source>
</evidence>
<dbReference type="InterPro" id="IPR000070">
    <property type="entry name" value="Pectinesterase_cat"/>
</dbReference>
<dbReference type="SMART" id="SM00856">
    <property type="entry name" value="PMEI"/>
    <property type="match status" value="1"/>
</dbReference>
<dbReference type="Pfam" id="PF01095">
    <property type="entry name" value="Pectinesterase"/>
    <property type="match status" value="2"/>
</dbReference>
<reference evidence="11 12" key="1">
    <citation type="journal article" date="2021" name="Comput. Struct. Biotechnol. J.">
        <title>De novo genome assembly of the potent medicinal plant Rehmannia glutinosa using nanopore technology.</title>
        <authorList>
            <person name="Ma L."/>
            <person name="Dong C."/>
            <person name="Song C."/>
            <person name="Wang X."/>
            <person name="Zheng X."/>
            <person name="Niu Y."/>
            <person name="Chen S."/>
            <person name="Feng W."/>
        </authorList>
    </citation>
    <scope>NUCLEOTIDE SEQUENCE [LARGE SCALE GENOMIC DNA]</scope>
    <source>
        <strain evidence="11">DH-2019</strain>
    </source>
</reference>
<evidence type="ECO:0000313" key="12">
    <source>
        <dbReference type="Proteomes" id="UP001318860"/>
    </source>
</evidence>
<keyword evidence="9" id="KW-0812">Transmembrane</keyword>
<evidence type="ECO:0000256" key="3">
    <source>
        <dbReference type="ARBA" id="ARBA00007786"/>
    </source>
</evidence>
<dbReference type="InterPro" id="IPR012334">
    <property type="entry name" value="Pectin_lyas_fold"/>
</dbReference>
<dbReference type="SUPFAM" id="SSF51126">
    <property type="entry name" value="Pectin lyase-like"/>
    <property type="match status" value="1"/>
</dbReference>
<evidence type="ECO:0000313" key="11">
    <source>
        <dbReference type="EMBL" id="KAK6135209.1"/>
    </source>
</evidence>
<dbReference type="InterPro" id="IPR006501">
    <property type="entry name" value="Pectinesterase_inhib_dom"/>
</dbReference>
<comment type="catalytic activity">
    <reaction evidence="7">
        <text>[(1-&gt;4)-alpha-D-galacturonosyl methyl ester](n) + n H2O = [(1-&gt;4)-alpha-D-galacturonosyl](n) + n methanol + n H(+)</text>
        <dbReference type="Rhea" id="RHEA:22380"/>
        <dbReference type="Rhea" id="RHEA-COMP:14570"/>
        <dbReference type="Rhea" id="RHEA-COMP:14573"/>
        <dbReference type="ChEBI" id="CHEBI:15377"/>
        <dbReference type="ChEBI" id="CHEBI:15378"/>
        <dbReference type="ChEBI" id="CHEBI:17790"/>
        <dbReference type="ChEBI" id="CHEBI:140522"/>
        <dbReference type="ChEBI" id="CHEBI:140523"/>
        <dbReference type="EC" id="3.1.1.11"/>
    </reaction>
</comment>
<organism evidence="11 12">
    <name type="scientific">Rehmannia glutinosa</name>
    <name type="common">Chinese foxglove</name>
    <dbReference type="NCBI Taxonomy" id="99300"/>
    <lineage>
        <taxon>Eukaryota</taxon>
        <taxon>Viridiplantae</taxon>
        <taxon>Streptophyta</taxon>
        <taxon>Embryophyta</taxon>
        <taxon>Tracheophyta</taxon>
        <taxon>Spermatophyta</taxon>
        <taxon>Magnoliopsida</taxon>
        <taxon>eudicotyledons</taxon>
        <taxon>Gunneridae</taxon>
        <taxon>Pentapetalae</taxon>
        <taxon>asterids</taxon>
        <taxon>lamiids</taxon>
        <taxon>Lamiales</taxon>
        <taxon>Orobanchaceae</taxon>
        <taxon>Rehmannieae</taxon>
        <taxon>Rehmannia</taxon>
    </lineage>
</organism>
<feature type="compositionally biased region" description="Polar residues" evidence="8">
    <location>
        <begin position="17"/>
        <end position="27"/>
    </location>
</feature>
<dbReference type="PANTHER" id="PTHR31707">
    <property type="entry name" value="PECTINESTERASE"/>
    <property type="match status" value="1"/>
</dbReference>
<protein>
    <recommendedName>
        <fullName evidence="10">Pectinesterase inhibitor domain-containing protein</fullName>
    </recommendedName>
</protein>
<dbReference type="CDD" id="cd15798">
    <property type="entry name" value="PMEI-like_3"/>
    <property type="match status" value="1"/>
</dbReference>
<accession>A0ABR0VM76</accession>
<comment type="pathway">
    <text evidence="1">Glycan metabolism; pectin degradation; 2-dehydro-3-deoxy-D-gluconate from pectin: step 1/5.</text>
</comment>
<keyword evidence="12" id="KW-1185">Reference proteome</keyword>
<keyword evidence="9" id="KW-0472">Membrane</keyword>
<feature type="transmembrane region" description="Helical" evidence="9">
    <location>
        <begin position="36"/>
        <end position="56"/>
    </location>
</feature>
<dbReference type="SUPFAM" id="SSF101148">
    <property type="entry name" value="Plant invertase/pectin methylesterase inhibitor"/>
    <property type="match status" value="1"/>
</dbReference>
<comment type="caution">
    <text evidence="11">The sequence shown here is derived from an EMBL/GenBank/DDBJ whole genome shotgun (WGS) entry which is preliminary data.</text>
</comment>
<keyword evidence="9" id="KW-1133">Transmembrane helix</keyword>
<dbReference type="InterPro" id="IPR035513">
    <property type="entry name" value="Invertase/methylesterase_inhib"/>
</dbReference>
<dbReference type="Gene3D" id="1.20.140.40">
    <property type="entry name" value="Invertase/pectin methylesterase inhibitor family protein"/>
    <property type="match status" value="1"/>
</dbReference>
<feature type="region of interest" description="Disordered" evidence="8">
    <location>
        <begin position="1"/>
        <end position="27"/>
    </location>
</feature>
<evidence type="ECO:0000256" key="5">
    <source>
        <dbReference type="ARBA" id="ARBA00023085"/>
    </source>
</evidence>
<dbReference type="Pfam" id="PF04043">
    <property type="entry name" value="PMEI"/>
    <property type="match status" value="1"/>
</dbReference>
<sequence length="502" mass="55119">MEYGRLGVPDPGGGGSASRSLTPDPTRTPKNSRLKFLLILAATLIVASVVSAALVVDVIRSRVDSGGSGAARLHSRRPSQAMSRACSRTRYPTLCVNSLLDFPGAVAASDKDLVHISVNMTLQKFGRALYVATEISNLNMDPRVRSAYEDCLELLEDSVDLLSRSLTSVAPGGGAAGSTQDVLTWLSASLTNQDTCTEGFDELNGYVKTQMSARLKDLSELVSNCLAIYAAASGDDDFSGIPIQNRRRRLMSNEKEHKHFPTWLSRRDRMLLDIPVAVINADIIVSKDGNGTYKTIAEAIKKAPEHSNRRIIIYVRAGKYEEDILKVGRKKTNLMFIGDGKGKTVISGGKSWTSTRVPASTWRCHFKKHHHQNRKDPQNTGISIHACRIVAAYLEAAKSAYPDLGRPWKLYSRTVYMLSYMGDHIHPRGWLEWNATFALDTLYYGEYMNYGPGGAIGQRVKWPGYRVITAADEASKFTVAKFIYGSSWLPSTGVAFLAGLST</sequence>
<dbReference type="Proteomes" id="UP001318860">
    <property type="component" value="Unassembled WGS sequence"/>
</dbReference>
<dbReference type="Gene3D" id="2.160.20.10">
    <property type="entry name" value="Single-stranded right-handed beta-helix, Pectin lyase-like"/>
    <property type="match status" value="2"/>
</dbReference>
<gene>
    <name evidence="11" type="ORF">DH2020_031054</name>
</gene>
<proteinExistence type="inferred from homology"/>
<evidence type="ECO:0000256" key="7">
    <source>
        <dbReference type="ARBA" id="ARBA00047928"/>
    </source>
</evidence>
<dbReference type="InterPro" id="IPR011050">
    <property type="entry name" value="Pectin_lyase_fold/virulence"/>
</dbReference>
<comment type="similarity">
    <text evidence="2">In the N-terminal section; belongs to the PMEI family.</text>
</comment>
<keyword evidence="5" id="KW-0063">Aspartyl esterase</keyword>
<evidence type="ECO:0000256" key="4">
    <source>
        <dbReference type="ARBA" id="ARBA00022801"/>
    </source>
</evidence>
<evidence type="ECO:0000256" key="9">
    <source>
        <dbReference type="SAM" id="Phobius"/>
    </source>
</evidence>
<dbReference type="NCBIfam" id="TIGR01614">
    <property type="entry name" value="PME_inhib"/>
    <property type="match status" value="1"/>
</dbReference>
<keyword evidence="4" id="KW-0378">Hydrolase</keyword>
<feature type="domain" description="Pectinesterase inhibitor" evidence="10">
    <location>
        <begin position="77"/>
        <end position="228"/>
    </location>
</feature>
<keyword evidence="6" id="KW-0961">Cell wall biogenesis/degradation</keyword>
<dbReference type="EMBL" id="JABTTQ020001112">
    <property type="protein sequence ID" value="KAK6135209.1"/>
    <property type="molecule type" value="Genomic_DNA"/>
</dbReference>
<comment type="similarity">
    <text evidence="3">In the C-terminal section; belongs to the pectinesterase family.</text>
</comment>
<name>A0ABR0VM76_REHGL</name>